<dbReference type="PANTHER" id="PTHR38116:SF5">
    <property type="entry name" value="BZIP DOMAIN-CONTAINING PROTEIN"/>
    <property type="match status" value="1"/>
</dbReference>
<name>A0A2T4B9S3_9HYPO</name>
<accession>A0A2T4B9S3</accession>
<dbReference type="InterPro" id="IPR021833">
    <property type="entry name" value="DUF3425"/>
</dbReference>
<dbReference type="GeneID" id="36597263"/>
<protein>
    <submittedName>
        <fullName evidence="1">Uncharacterized protein</fullName>
    </submittedName>
</protein>
<dbReference type="OrthoDB" id="2245989at2759"/>
<evidence type="ECO:0000313" key="1">
    <source>
        <dbReference type="EMBL" id="PTB66093.1"/>
    </source>
</evidence>
<feature type="non-terminal residue" evidence="1">
    <location>
        <position position="1"/>
    </location>
</feature>
<evidence type="ECO:0000313" key="2">
    <source>
        <dbReference type="Proteomes" id="UP000241546"/>
    </source>
</evidence>
<gene>
    <name evidence="1" type="ORF">BBK36DRAFT_1100172</name>
</gene>
<dbReference type="Proteomes" id="UP000241546">
    <property type="component" value="Unassembled WGS sequence"/>
</dbReference>
<organism evidence="1 2">
    <name type="scientific">Trichoderma citrinoviride</name>
    <dbReference type="NCBI Taxonomy" id="58853"/>
    <lineage>
        <taxon>Eukaryota</taxon>
        <taxon>Fungi</taxon>
        <taxon>Dikarya</taxon>
        <taxon>Ascomycota</taxon>
        <taxon>Pezizomycotina</taxon>
        <taxon>Sordariomycetes</taxon>
        <taxon>Hypocreomycetidae</taxon>
        <taxon>Hypocreales</taxon>
        <taxon>Hypocreaceae</taxon>
        <taxon>Trichoderma</taxon>
    </lineage>
</organism>
<dbReference type="AlphaFoldDB" id="A0A2T4B9S3"/>
<proteinExistence type="predicted"/>
<dbReference type="PANTHER" id="PTHR38116">
    <property type="entry name" value="CHROMOSOME 7, WHOLE GENOME SHOTGUN SEQUENCE"/>
    <property type="match status" value="1"/>
</dbReference>
<dbReference type="EMBL" id="KZ680213">
    <property type="protein sequence ID" value="PTB66093.1"/>
    <property type="molecule type" value="Genomic_DNA"/>
</dbReference>
<keyword evidence="2" id="KW-1185">Reference proteome</keyword>
<dbReference type="Pfam" id="PF11905">
    <property type="entry name" value="DUF3425"/>
    <property type="match status" value="1"/>
</dbReference>
<feature type="non-terminal residue" evidence="1">
    <location>
        <position position="100"/>
    </location>
</feature>
<dbReference type="RefSeq" id="XP_024749413.1">
    <property type="nucleotide sequence ID" value="XM_024889144.1"/>
</dbReference>
<reference evidence="2" key="1">
    <citation type="submission" date="2016-07" db="EMBL/GenBank/DDBJ databases">
        <title>Multiple horizontal gene transfer events from other fungi enriched the ability of initially mycotrophic Trichoderma (Ascomycota) to feed on dead plant biomass.</title>
        <authorList>
            <consortium name="DOE Joint Genome Institute"/>
            <person name="Atanasova L."/>
            <person name="Chenthamara K."/>
            <person name="Zhang J."/>
            <person name="Grujic M."/>
            <person name="Henrissat B."/>
            <person name="Kuo A."/>
            <person name="Aerts A."/>
            <person name="Salamov A."/>
            <person name="Lipzen A."/>
            <person name="Labutti K."/>
            <person name="Barry K."/>
            <person name="Miao Y."/>
            <person name="Rahimi M.J."/>
            <person name="Shen Q."/>
            <person name="Grigoriev I.V."/>
            <person name="Kubicek C.P."/>
            <person name="Druzhinina I.S."/>
        </authorList>
    </citation>
    <scope>NUCLEOTIDE SEQUENCE [LARGE SCALE GENOMIC DNA]</scope>
    <source>
        <strain evidence="2">TUCIM 6016</strain>
    </source>
</reference>
<sequence>PPALTPTNLQAHTTHLPFIDLIPFPQFRDSLLCAGDLLDARNFWNDLVSGKIKVWGKTPWDRRGWEMQEDFVDRWRWVITDDILEETNFWRVSRDEAPLL</sequence>